<comment type="catalytic activity">
    <reaction evidence="8">
        <text>N-terminal S-1,2-diacyl-sn-glyceryl-L-cysteinyl-[lipoprotein] + a glycerophospholipid = N-acyl-S-1,2-diacyl-sn-glyceryl-L-cysteinyl-[lipoprotein] + a 2-acyl-sn-glycero-3-phospholipid + H(+)</text>
        <dbReference type="Rhea" id="RHEA:48228"/>
        <dbReference type="Rhea" id="RHEA-COMP:14681"/>
        <dbReference type="Rhea" id="RHEA-COMP:14684"/>
        <dbReference type="ChEBI" id="CHEBI:15378"/>
        <dbReference type="ChEBI" id="CHEBI:136912"/>
        <dbReference type="ChEBI" id="CHEBI:140656"/>
        <dbReference type="ChEBI" id="CHEBI:140657"/>
        <dbReference type="ChEBI" id="CHEBI:140660"/>
        <dbReference type="EC" id="2.3.1.269"/>
    </reaction>
</comment>
<comment type="caution">
    <text evidence="8">Lacks conserved residue(s) required for the propagation of feature annotation.</text>
</comment>
<evidence type="ECO:0000256" key="7">
    <source>
        <dbReference type="ARBA" id="ARBA00023315"/>
    </source>
</evidence>
<dbReference type="InterPro" id="IPR003010">
    <property type="entry name" value="C-N_Hydrolase"/>
</dbReference>
<protein>
    <recommendedName>
        <fullName evidence="8">Apolipoprotein N-acyltransferase</fullName>
        <shortName evidence="8">ALP N-acyltransferase</shortName>
        <ecNumber evidence="8">2.3.1.269</ecNumber>
    </recommendedName>
</protein>
<feature type="transmembrane region" description="Helical" evidence="8">
    <location>
        <begin position="44"/>
        <end position="63"/>
    </location>
</feature>
<evidence type="ECO:0000256" key="2">
    <source>
        <dbReference type="ARBA" id="ARBA00022475"/>
    </source>
</evidence>
<dbReference type="Pfam" id="PF20154">
    <property type="entry name" value="LNT_N"/>
    <property type="match status" value="1"/>
</dbReference>
<keyword evidence="6 8" id="KW-0472">Membrane</keyword>
<dbReference type="InterPro" id="IPR036526">
    <property type="entry name" value="C-N_Hydrolase_sf"/>
</dbReference>
<gene>
    <name evidence="8 10" type="primary">lnt</name>
    <name evidence="10" type="ORF">GCM10025783_10330</name>
</gene>
<keyword evidence="7 8" id="KW-0012">Acyltransferase</keyword>
<keyword evidence="5 8" id="KW-1133">Transmembrane helix</keyword>
<evidence type="ECO:0000256" key="1">
    <source>
        <dbReference type="ARBA" id="ARBA00004651"/>
    </source>
</evidence>
<feature type="transmembrane region" description="Helical" evidence="8">
    <location>
        <begin position="474"/>
        <end position="499"/>
    </location>
</feature>
<evidence type="ECO:0000313" key="11">
    <source>
        <dbReference type="Proteomes" id="UP001500121"/>
    </source>
</evidence>
<feature type="domain" description="CN hydrolase" evidence="9">
    <location>
        <begin position="220"/>
        <end position="466"/>
    </location>
</feature>
<dbReference type="PANTHER" id="PTHR38686:SF1">
    <property type="entry name" value="APOLIPOPROTEIN N-ACYLTRANSFERASE"/>
    <property type="match status" value="1"/>
</dbReference>
<feature type="transmembrane region" description="Helical" evidence="8">
    <location>
        <begin position="75"/>
        <end position="96"/>
    </location>
</feature>
<dbReference type="InterPro" id="IPR045378">
    <property type="entry name" value="LNT_N"/>
</dbReference>
<comment type="function">
    <text evidence="8">Catalyzes the phospholipid dependent N-acylation of the N-terminal cysteine of apolipoprotein, the last step in lipoprotein maturation.</text>
</comment>
<dbReference type="SUPFAM" id="SSF56317">
    <property type="entry name" value="Carbon-nitrogen hydrolase"/>
    <property type="match status" value="1"/>
</dbReference>
<dbReference type="PANTHER" id="PTHR38686">
    <property type="entry name" value="APOLIPOPROTEIN N-ACYLTRANSFERASE"/>
    <property type="match status" value="1"/>
</dbReference>
<accession>A0ABP8YW18</accession>
<reference evidence="11" key="1">
    <citation type="journal article" date="2019" name="Int. J. Syst. Evol. Microbiol.">
        <title>The Global Catalogue of Microorganisms (GCM) 10K type strain sequencing project: providing services to taxonomists for standard genome sequencing and annotation.</title>
        <authorList>
            <consortium name="The Broad Institute Genomics Platform"/>
            <consortium name="The Broad Institute Genome Sequencing Center for Infectious Disease"/>
            <person name="Wu L."/>
            <person name="Ma J."/>
        </authorList>
    </citation>
    <scope>NUCLEOTIDE SEQUENCE [LARGE SCALE GENOMIC DNA]</scope>
    <source>
        <strain evidence="11">JCM 19015</strain>
    </source>
</reference>
<organism evidence="10 11">
    <name type="scientific">Amnibacterium soli</name>
    <dbReference type="NCBI Taxonomy" id="1282736"/>
    <lineage>
        <taxon>Bacteria</taxon>
        <taxon>Bacillati</taxon>
        <taxon>Actinomycetota</taxon>
        <taxon>Actinomycetes</taxon>
        <taxon>Micrococcales</taxon>
        <taxon>Microbacteriaceae</taxon>
        <taxon>Amnibacterium</taxon>
    </lineage>
</organism>
<evidence type="ECO:0000259" key="9">
    <source>
        <dbReference type="PROSITE" id="PS50263"/>
    </source>
</evidence>
<sequence length="505" mass="52796">MPLALLVAAVSGLLLSFAFPSASIWVLLFPGVGGALLALRGRGFWSGALVGLVFGVVFWFSLIDFVTLFLGVVPLLALGTLEALLVAAGCGLIAVLQHATGRLWPTAFGRLVVVPPLIAAAWTTREVVAGTWPYGGFNWGTVALSQSMSPFAYLSAWFGTTGLSFVLVWLTAIGVALTTEPRGLGVGRAQAALPRVLAAAVVAGALLAVPTFPLTVSGSMRIAAVQPNTHAGYFDPLFDPAANLAKTVQATGPALGKEVDLVVWPEGAAMYDPTREANVQQQLQFVSQAVGAPLLAGAITERQGVTYNSSVLWTPNQGITDLYDKVRPVPFGEYVPDRKFWTPFAPDLLKLVGRDYTPGTRSSVMDVGRVPVGVNICFDVIDDGLILGSVADGAQVLVAQTNNADFGHTEENEQQLGIARLRAIESGRSLVSDSTVASTTAIGPDGRTLAAAEPFTTQTIVVDVPLATGITPAVAFGVPLGATIALLGGILPLLLALLARPLRRR</sequence>
<dbReference type="RefSeq" id="WP_345479950.1">
    <property type="nucleotide sequence ID" value="NZ_BAABLP010000002.1"/>
</dbReference>
<comment type="subcellular location">
    <subcellularLocation>
        <location evidence="1 8">Cell membrane</location>
        <topology evidence="1 8">Multi-pass membrane protein</topology>
    </subcellularLocation>
</comment>
<dbReference type="CDD" id="cd07571">
    <property type="entry name" value="ALP_N-acyl_transferase"/>
    <property type="match status" value="1"/>
</dbReference>
<dbReference type="Gene3D" id="3.60.110.10">
    <property type="entry name" value="Carbon-nitrogen hydrolase"/>
    <property type="match status" value="1"/>
</dbReference>
<evidence type="ECO:0000313" key="10">
    <source>
        <dbReference type="EMBL" id="GAA4741209.1"/>
    </source>
</evidence>
<proteinExistence type="inferred from homology"/>
<keyword evidence="3 8" id="KW-0808">Transferase</keyword>
<evidence type="ECO:0000256" key="3">
    <source>
        <dbReference type="ARBA" id="ARBA00022679"/>
    </source>
</evidence>
<evidence type="ECO:0000256" key="5">
    <source>
        <dbReference type="ARBA" id="ARBA00022989"/>
    </source>
</evidence>
<comment type="pathway">
    <text evidence="8">Protein modification; lipoprotein biosynthesis (N-acyl transfer).</text>
</comment>
<feature type="transmembrane region" description="Helical" evidence="8">
    <location>
        <begin position="151"/>
        <end position="175"/>
    </location>
</feature>
<evidence type="ECO:0000256" key="8">
    <source>
        <dbReference type="HAMAP-Rule" id="MF_01148"/>
    </source>
</evidence>
<dbReference type="Proteomes" id="UP001500121">
    <property type="component" value="Unassembled WGS sequence"/>
</dbReference>
<dbReference type="PROSITE" id="PS50263">
    <property type="entry name" value="CN_HYDROLASE"/>
    <property type="match status" value="1"/>
</dbReference>
<dbReference type="InterPro" id="IPR004563">
    <property type="entry name" value="Apolipo_AcylTrfase"/>
</dbReference>
<dbReference type="HAMAP" id="MF_01148">
    <property type="entry name" value="Lnt"/>
    <property type="match status" value="1"/>
</dbReference>
<dbReference type="EC" id="2.3.1.269" evidence="8"/>
<dbReference type="EMBL" id="BAABLP010000002">
    <property type="protein sequence ID" value="GAA4741209.1"/>
    <property type="molecule type" value="Genomic_DNA"/>
</dbReference>
<keyword evidence="2 8" id="KW-1003">Cell membrane</keyword>
<dbReference type="Pfam" id="PF00795">
    <property type="entry name" value="CN_hydrolase"/>
    <property type="match status" value="1"/>
</dbReference>
<dbReference type="NCBIfam" id="TIGR00546">
    <property type="entry name" value="lnt"/>
    <property type="match status" value="1"/>
</dbReference>
<name>A0ABP8YW18_9MICO</name>
<evidence type="ECO:0000256" key="6">
    <source>
        <dbReference type="ARBA" id="ARBA00023136"/>
    </source>
</evidence>
<comment type="similarity">
    <text evidence="8">Belongs to the CN hydrolase family. Apolipoprotein N-acyltransferase subfamily.</text>
</comment>
<evidence type="ECO:0000256" key="4">
    <source>
        <dbReference type="ARBA" id="ARBA00022692"/>
    </source>
</evidence>
<keyword evidence="11" id="KW-1185">Reference proteome</keyword>
<keyword evidence="4 8" id="KW-0812">Transmembrane</keyword>
<feature type="transmembrane region" description="Helical" evidence="8">
    <location>
        <begin position="196"/>
        <end position="216"/>
    </location>
</feature>
<comment type="caution">
    <text evidence="10">The sequence shown here is derived from an EMBL/GenBank/DDBJ whole genome shotgun (WGS) entry which is preliminary data.</text>
</comment>